<dbReference type="Proteomes" id="UP001304650">
    <property type="component" value="Chromosome"/>
</dbReference>
<keyword evidence="3" id="KW-0804">Transcription</keyword>
<reference evidence="6" key="1">
    <citation type="submission" date="2022-02" db="EMBL/GenBank/DDBJ databases">
        <title>Paenibacillus sp. MBLB1832 Whole Genome Shotgun Sequencing.</title>
        <authorList>
            <person name="Hwang C.Y."/>
            <person name="Cho E.-S."/>
            <person name="Seo M.-J."/>
        </authorList>
    </citation>
    <scope>NUCLEOTIDE SEQUENCE</scope>
    <source>
        <strain evidence="6">MBLB1832</strain>
    </source>
</reference>
<keyword evidence="4" id="KW-0812">Transmembrane</keyword>
<protein>
    <submittedName>
        <fullName evidence="6">Helix-turn-helix domain-containing protein</fullName>
    </submittedName>
</protein>
<gene>
    <name evidence="6" type="ORF">MJB10_05880</name>
</gene>
<keyword evidence="4" id="KW-1133">Transmembrane helix</keyword>
<dbReference type="PANTHER" id="PTHR43280:SF10">
    <property type="entry name" value="REGULATORY PROTEIN POCR"/>
    <property type="match status" value="1"/>
</dbReference>
<dbReference type="AlphaFoldDB" id="A0AA96LQT4"/>
<dbReference type="InterPro" id="IPR020449">
    <property type="entry name" value="Tscrpt_reg_AraC-type_HTH"/>
</dbReference>
<dbReference type="PRINTS" id="PR00032">
    <property type="entry name" value="HTHARAC"/>
</dbReference>
<feature type="transmembrane region" description="Helical" evidence="4">
    <location>
        <begin position="285"/>
        <end position="303"/>
    </location>
</feature>
<sequence length="757" mass="87096">MLKFIHLRELYMRIFLLVAVLFLGLAGAYSTFLTKQISNYAIQEVDAVTIVKLGRFKTNLEQTIQRLKLSGLLLYQERNIGYWLNGISQDSYLDHAADSVLTDYIATERLVQDVYLFNFSTRSVLSARSGRIPFETFPDQEFLQALKGQSKVAVTINKQWMNGRDELVYTLPNDAVNQTSHGIMFIVLNRKQLSDELLLSNNEFESKLLIVDRDQSILLGGDPSSFLDDFRKWLSGDYPDRGQWKAGGEEWGIQSAEIEMEGWKLYLLSPQSVWKSKLFALNLRVLSYFFLMVLLLLVVLYWLSKRNFKPFTELLQKIGRYNGNLTKDTDKSSWRPPGHDFMMIHSGIDHLVNRVEEQARNIKESSPIVKDALLRQWLLSDFIGPSMRNDLTRTVKLMLDEPFWLAVLRIENYSAFCEKYDFSSRKLMKFALSNIVEEVVSSSGFLVEVSDLGGDHIVLILGESQESPDKNHQEAYFAVLEEAREQAIRWIGLESSIGLSGPLIPLENMYEAYGRTVELSKLSFLTGVSQVYTEDLKSELSAHPYGELDPEQTFELIQALRMRDKDSVHRLLEKLFNRLQNLPVEECHLQLIQLLYTLSKSFKPIVTSDGMVGIKRELEQFNSLMDLQQWLERLLLGGIEQAEARGKQKEDIFAEVLEYIGNQLHNAMLTVEDIAEHISLSPNHLRLIFKERFLISISDYILECRIHKVKELLVQTNWSITEICSQSGFQSKSHFFTAFKKATGLTPSQYREREGTS</sequence>
<keyword evidence="7" id="KW-1185">Reference proteome</keyword>
<evidence type="ECO:0000256" key="2">
    <source>
        <dbReference type="ARBA" id="ARBA00023125"/>
    </source>
</evidence>
<evidence type="ECO:0000313" key="6">
    <source>
        <dbReference type="EMBL" id="WNR45631.1"/>
    </source>
</evidence>
<dbReference type="Pfam" id="PF12833">
    <property type="entry name" value="HTH_18"/>
    <property type="match status" value="1"/>
</dbReference>
<keyword evidence="4" id="KW-0472">Membrane</keyword>
<evidence type="ECO:0000259" key="5">
    <source>
        <dbReference type="PROSITE" id="PS01124"/>
    </source>
</evidence>
<dbReference type="SUPFAM" id="SSF46689">
    <property type="entry name" value="Homeodomain-like"/>
    <property type="match status" value="1"/>
</dbReference>
<dbReference type="InterPro" id="IPR018062">
    <property type="entry name" value="HTH_AraC-typ_CS"/>
</dbReference>
<dbReference type="KEGG" id="proo:MJB10_05880"/>
<accession>A0AA96LQT4</accession>
<feature type="domain" description="HTH araC/xylS-type" evidence="5">
    <location>
        <begin position="654"/>
        <end position="753"/>
    </location>
</feature>
<dbReference type="InterPro" id="IPR009057">
    <property type="entry name" value="Homeodomain-like_sf"/>
</dbReference>
<dbReference type="GO" id="GO:0003700">
    <property type="term" value="F:DNA-binding transcription factor activity"/>
    <property type="evidence" value="ECO:0007669"/>
    <property type="project" value="InterPro"/>
</dbReference>
<organism evidence="6 7">
    <name type="scientific">Paenibacillus roseopurpureus</name>
    <dbReference type="NCBI Taxonomy" id="2918901"/>
    <lineage>
        <taxon>Bacteria</taxon>
        <taxon>Bacillati</taxon>
        <taxon>Bacillota</taxon>
        <taxon>Bacilli</taxon>
        <taxon>Bacillales</taxon>
        <taxon>Paenibacillaceae</taxon>
        <taxon>Paenibacillus</taxon>
    </lineage>
</organism>
<dbReference type="PROSITE" id="PS00041">
    <property type="entry name" value="HTH_ARAC_FAMILY_1"/>
    <property type="match status" value="1"/>
</dbReference>
<dbReference type="SMART" id="SM00342">
    <property type="entry name" value="HTH_ARAC"/>
    <property type="match status" value="1"/>
</dbReference>
<keyword evidence="2" id="KW-0238">DNA-binding</keyword>
<dbReference type="InterPro" id="IPR018060">
    <property type="entry name" value="HTH_AraC"/>
</dbReference>
<evidence type="ECO:0000256" key="4">
    <source>
        <dbReference type="SAM" id="Phobius"/>
    </source>
</evidence>
<dbReference type="RefSeq" id="WP_314802537.1">
    <property type="nucleotide sequence ID" value="NZ_CP130319.1"/>
</dbReference>
<evidence type="ECO:0000256" key="3">
    <source>
        <dbReference type="ARBA" id="ARBA00023163"/>
    </source>
</evidence>
<name>A0AA96LQT4_9BACL</name>
<dbReference type="EMBL" id="CP130319">
    <property type="protein sequence ID" value="WNR45631.1"/>
    <property type="molecule type" value="Genomic_DNA"/>
</dbReference>
<evidence type="ECO:0000256" key="1">
    <source>
        <dbReference type="ARBA" id="ARBA00023015"/>
    </source>
</evidence>
<keyword evidence="1" id="KW-0805">Transcription regulation</keyword>
<proteinExistence type="predicted"/>
<dbReference type="PROSITE" id="PS01124">
    <property type="entry name" value="HTH_ARAC_FAMILY_2"/>
    <property type="match status" value="1"/>
</dbReference>
<evidence type="ECO:0000313" key="7">
    <source>
        <dbReference type="Proteomes" id="UP001304650"/>
    </source>
</evidence>
<dbReference type="GO" id="GO:0043565">
    <property type="term" value="F:sequence-specific DNA binding"/>
    <property type="evidence" value="ECO:0007669"/>
    <property type="project" value="InterPro"/>
</dbReference>
<dbReference type="PANTHER" id="PTHR43280">
    <property type="entry name" value="ARAC-FAMILY TRANSCRIPTIONAL REGULATOR"/>
    <property type="match status" value="1"/>
</dbReference>
<dbReference type="Gene3D" id="1.10.10.60">
    <property type="entry name" value="Homeodomain-like"/>
    <property type="match status" value="2"/>
</dbReference>